<keyword evidence="2" id="KW-0732">Signal</keyword>
<sequence length="264" mass="27615">MVPVRTCLVCALVLTPLSARASLLDIVFQSPQAPTPSQQVLLDNAEVFWETALGGYQPGIDIPTVRIDVGAFDADGEFGLLAVAGPTATVDAAGFVLPTRGFVDFDTSDLARLETDGTLFGVLLHEVAHALGFGTLWEENGLYAAGSGAYTGTEGVGAYRQEFDPTATSVPVELDGARGTIDAHWDETWAGGQGALMTGFIDTPLFLTETTLGSFRDLGYNGQATAAVVPLPAGLVLGLSGLAAFGSLARRRKKDLRDPQSEPA</sequence>
<feature type="signal peptide" evidence="2">
    <location>
        <begin position="1"/>
        <end position="21"/>
    </location>
</feature>
<keyword evidence="1" id="KW-1133">Transmembrane helix</keyword>
<evidence type="ECO:0000256" key="2">
    <source>
        <dbReference type="SAM" id="SignalP"/>
    </source>
</evidence>
<dbReference type="EMBL" id="BLIV01000004">
    <property type="protein sequence ID" value="GFE50547.1"/>
    <property type="molecule type" value="Genomic_DNA"/>
</dbReference>
<dbReference type="AlphaFoldDB" id="A0A640VRX0"/>
<protein>
    <submittedName>
        <fullName evidence="3">PEP-CTERM domain protein</fullName>
    </submittedName>
</protein>
<name>A0A640VRX0_9RHOB</name>
<gene>
    <name evidence="3" type="ORF">So717_23000</name>
</gene>
<keyword evidence="4" id="KW-1185">Reference proteome</keyword>
<feature type="transmembrane region" description="Helical" evidence="1">
    <location>
        <begin position="227"/>
        <end position="249"/>
    </location>
</feature>
<evidence type="ECO:0000256" key="1">
    <source>
        <dbReference type="SAM" id="Phobius"/>
    </source>
</evidence>
<evidence type="ECO:0000313" key="3">
    <source>
        <dbReference type="EMBL" id="GFE50547.1"/>
    </source>
</evidence>
<feature type="chain" id="PRO_5024965762" evidence="2">
    <location>
        <begin position="22"/>
        <end position="264"/>
    </location>
</feature>
<dbReference type="SUPFAM" id="SSF55486">
    <property type="entry name" value="Metalloproteases ('zincins'), catalytic domain"/>
    <property type="match status" value="1"/>
</dbReference>
<accession>A0A640VRX0</accession>
<dbReference type="Proteomes" id="UP000436522">
    <property type="component" value="Unassembled WGS sequence"/>
</dbReference>
<organism evidence="3 4">
    <name type="scientific">Roseobacter cerasinus</name>
    <dbReference type="NCBI Taxonomy" id="2602289"/>
    <lineage>
        <taxon>Bacteria</taxon>
        <taxon>Pseudomonadati</taxon>
        <taxon>Pseudomonadota</taxon>
        <taxon>Alphaproteobacteria</taxon>
        <taxon>Rhodobacterales</taxon>
        <taxon>Roseobacteraceae</taxon>
        <taxon>Roseobacter</taxon>
    </lineage>
</organism>
<dbReference type="RefSeq" id="WP_238840862.1">
    <property type="nucleotide sequence ID" value="NZ_BLIV01000004.1"/>
</dbReference>
<keyword evidence="1" id="KW-0812">Transmembrane</keyword>
<reference evidence="3 4" key="1">
    <citation type="submission" date="2019-12" db="EMBL/GenBank/DDBJ databases">
        <title>Roseobacter cerasinus sp. nov., isolated from seawater around aquaculture.</title>
        <authorList>
            <person name="Muramatsu S."/>
            <person name="Takabe Y."/>
            <person name="Mori K."/>
            <person name="Takaichi S."/>
            <person name="Hanada S."/>
        </authorList>
    </citation>
    <scope>NUCLEOTIDE SEQUENCE [LARGE SCALE GENOMIC DNA]</scope>
    <source>
        <strain evidence="3 4">AI77</strain>
    </source>
</reference>
<evidence type="ECO:0000313" key="4">
    <source>
        <dbReference type="Proteomes" id="UP000436522"/>
    </source>
</evidence>
<proteinExistence type="predicted"/>
<keyword evidence="1" id="KW-0472">Membrane</keyword>
<comment type="caution">
    <text evidence="3">The sequence shown here is derived from an EMBL/GenBank/DDBJ whole genome shotgun (WGS) entry which is preliminary data.</text>
</comment>